<dbReference type="RefSeq" id="WP_202884326.1">
    <property type="nucleotide sequence ID" value="NZ_JABWRP020000001.1"/>
</dbReference>
<dbReference type="EMBL" id="JABWRP020000001">
    <property type="protein sequence ID" value="MBV4539614.1"/>
    <property type="molecule type" value="Genomic_DNA"/>
</dbReference>
<gene>
    <name evidence="1" type="ORF">HU738_000910</name>
</gene>
<dbReference type="PANTHER" id="PTHR40036">
    <property type="entry name" value="MACROCIN O-METHYLTRANSFERASE"/>
    <property type="match status" value="1"/>
</dbReference>
<dbReference type="Proteomes" id="UP000628137">
    <property type="component" value="Unassembled WGS sequence"/>
</dbReference>
<sequence length="253" mass="28715">MSVSKAKPKKIKFNASMPFPNVPPFSEIFFERVPVLHGFQIAIANYLHAERQRKEKNPWGGFLWRRGVRRLTSFNAVECGVFTGSSLVACAKYASESGIPLKMIGLDTFAGLPPLSEQDKLLAPEDAVYRSQTLFTETSRAGVQALVDAAGLTDQVELMEGLFSQSLPLLEERKYHYVNIDCDLFEPHIECLEYFYPRMVRGGVIFFDDYNSVNYPMAGKAIDQFFRDKPEKLAQLRYGDDAPNRTKAYIVKY</sequence>
<dbReference type="Pfam" id="PF05711">
    <property type="entry name" value="TylF"/>
    <property type="match status" value="1"/>
</dbReference>
<dbReference type="InterPro" id="IPR008884">
    <property type="entry name" value="TylF_MeTrfase"/>
</dbReference>
<protein>
    <submittedName>
        <fullName evidence="1">TylF/MycF family methyltransferase</fullName>
    </submittedName>
</protein>
<dbReference type="Gene3D" id="3.40.50.150">
    <property type="entry name" value="Vaccinia Virus protein VP39"/>
    <property type="match status" value="1"/>
</dbReference>
<proteinExistence type="predicted"/>
<organism evidence="1 2">
    <name type="scientific">Pseudomonas vlassakiae</name>
    <dbReference type="NCBI Taxonomy" id="485888"/>
    <lineage>
        <taxon>Bacteria</taxon>
        <taxon>Pseudomonadati</taxon>
        <taxon>Pseudomonadota</taxon>
        <taxon>Gammaproteobacteria</taxon>
        <taxon>Pseudomonadales</taxon>
        <taxon>Pseudomonadaceae</taxon>
        <taxon>Pseudomonas</taxon>
    </lineage>
</organism>
<reference evidence="1 2" key="1">
    <citation type="journal article" date="2020" name="Microorganisms">
        <title>Reliable Identification of Environmental Pseudomonas Isolates Using the rpoD Gene.</title>
        <authorList>
            <consortium name="The Broad Institute Genome Sequencing Platform"/>
            <person name="Girard L."/>
            <person name="Lood C."/>
            <person name="Rokni-Zadeh H."/>
            <person name="van Noort V."/>
            <person name="Lavigne R."/>
            <person name="De Mot R."/>
        </authorList>
    </citation>
    <scope>NUCLEOTIDE SEQUENCE [LARGE SCALE GENOMIC DNA]</scope>
    <source>
        <strain evidence="1 2">RW4S2</strain>
    </source>
</reference>
<evidence type="ECO:0000313" key="1">
    <source>
        <dbReference type="EMBL" id="MBV4539614.1"/>
    </source>
</evidence>
<name>A0ABS6R0K5_9PSED</name>
<dbReference type="SUPFAM" id="SSF53335">
    <property type="entry name" value="S-adenosyl-L-methionine-dependent methyltransferases"/>
    <property type="match status" value="1"/>
</dbReference>
<evidence type="ECO:0000313" key="2">
    <source>
        <dbReference type="Proteomes" id="UP000628137"/>
    </source>
</evidence>
<keyword evidence="2" id="KW-1185">Reference proteome</keyword>
<dbReference type="InterPro" id="IPR029063">
    <property type="entry name" value="SAM-dependent_MTases_sf"/>
</dbReference>
<keyword evidence="1" id="KW-0808">Transferase</keyword>
<keyword evidence="1" id="KW-0489">Methyltransferase</keyword>
<dbReference type="GO" id="GO:0032259">
    <property type="term" value="P:methylation"/>
    <property type="evidence" value="ECO:0007669"/>
    <property type="project" value="UniProtKB-KW"/>
</dbReference>
<comment type="caution">
    <text evidence="1">The sequence shown here is derived from an EMBL/GenBank/DDBJ whole genome shotgun (WGS) entry which is preliminary data.</text>
</comment>
<dbReference type="PANTHER" id="PTHR40036:SF1">
    <property type="entry name" value="MACROCIN O-METHYLTRANSFERASE"/>
    <property type="match status" value="1"/>
</dbReference>
<dbReference type="GO" id="GO:0008168">
    <property type="term" value="F:methyltransferase activity"/>
    <property type="evidence" value="ECO:0007669"/>
    <property type="project" value="UniProtKB-KW"/>
</dbReference>
<accession>A0ABS6R0K5</accession>